<dbReference type="RefSeq" id="WP_212986631.1">
    <property type="nucleotide sequence ID" value="NZ_BAABEA010000003.1"/>
</dbReference>
<dbReference type="Proteomes" id="UP000681340">
    <property type="component" value="Unassembled WGS sequence"/>
</dbReference>
<evidence type="ECO:0000256" key="2">
    <source>
        <dbReference type="ARBA" id="ARBA00023315"/>
    </source>
</evidence>
<keyword evidence="5" id="KW-1185">Reference proteome</keyword>
<evidence type="ECO:0000313" key="5">
    <source>
        <dbReference type="Proteomes" id="UP000681340"/>
    </source>
</evidence>
<dbReference type="PROSITE" id="PS51186">
    <property type="entry name" value="GNAT"/>
    <property type="match status" value="1"/>
</dbReference>
<feature type="domain" description="N-acetyltransferase" evidence="3">
    <location>
        <begin position="3"/>
        <end position="167"/>
    </location>
</feature>
<dbReference type="GO" id="GO:0016747">
    <property type="term" value="F:acyltransferase activity, transferring groups other than amino-acyl groups"/>
    <property type="evidence" value="ECO:0007669"/>
    <property type="project" value="InterPro"/>
</dbReference>
<dbReference type="InterPro" id="IPR050832">
    <property type="entry name" value="Bact_Acetyltransf"/>
</dbReference>
<evidence type="ECO:0000256" key="1">
    <source>
        <dbReference type="ARBA" id="ARBA00022679"/>
    </source>
</evidence>
<protein>
    <submittedName>
        <fullName evidence="4">N-acetyltransferase</fullName>
    </submittedName>
</protein>
<keyword evidence="2" id="KW-0012">Acyltransferase</keyword>
<dbReference type="PANTHER" id="PTHR43877">
    <property type="entry name" value="AMINOALKYLPHOSPHONATE N-ACETYLTRANSFERASE-RELATED-RELATED"/>
    <property type="match status" value="1"/>
</dbReference>
<dbReference type="InterPro" id="IPR016181">
    <property type="entry name" value="Acyl_CoA_acyltransferase"/>
</dbReference>
<name>A0A919S4E6_9ACTN</name>
<dbReference type="EMBL" id="BOQL01000005">
    <property type="protein sequence ID" value="GIM63558.1"/>
    <property type="molecule type" value="Genomic_DNA"/>
</dbReference>
<dbReference type="Pfam" id="PF00583">
    <property type="entry name" value="Acetyltransf_1"/>
    <property type="match status" value="1"/>
</dbReference>
<comment type="caution">
    <text evidence="4">The sequence shown here is derived from an EMBL/GenBank/DDBJ whole genome shotgun (WGS) entry which is preliminary data.</text>
</comment>
<sequence>MSVHLRPVADDDLRAVGALHFHSRATAYAEILSPEALAYGSPEALGEWWAERWKWERDTHRLTVAVAGGTLAGFSYLGPSEQDGVAELYAIHAEPAYVGTGVGRALMADALPALGRLGSRAVLWVLEANKQARRFYERGGWVPDGTTRTEAIGGEPVAQVRYGRPVEGGRERVTE</sequence>
<dbReference type="AlphaFoldDB" id="A0A919S4E6"/>
<evidence type="ECO:0000259" key="3">
    <source>
        <dbReference type="PROSITE" id="PS51186"/>
    </source>
</evidence>
<dbReference type="CDD" id="cd04301">
    <property type="entry name" value="NAT_SF"/>
    <property type="match status" value="1"/>
</dbReference>
<accession>A0A919S4E6</accession>
<dbReference type="InterPro" id="IPR000182">
    <property type="entry name" value="GNAT_dom"/>
</dbReference>
<dbReference type="SUPFAM" id="SSF55729">
    <property type="entry name" value="Acyl-CoA N-acyltransferases (Nat)"/>
    <property type="match status" value="1"/>
</dbReference>
<evidence type="ECO:0000313" key="4">
    <source>
        <dbReference type="EMBL" id="GIM63558.1"/>
    </source>
</evidence>
<keyword evidence="1" id="KW-0808">Transferase</keyword>
<reference evidence="4" key="1">
    <citation type="submission" date="2021-03" db="EMBL/GenBank/DDBJ databases">
        <title>Whole genome shotgun sequence of Actinoplanes auranticolor NBRC 12245.</title>
        <authorList>
            <person name="Komaki H."/>
            <person name="Tamura T."/>
        </authorList>
    </citation>
    <scope>NUCLEOTIDE SEQUENCE</scope>
    <source>
        <strain evidence="4">NBRC 12245</strain>
    </source>
</reference>
<gene>
    <name evidence="4" type="ORF">Aau02nite_04810</name>
</gene>
<organism evidence="4 5">
    <name type="scientific">Actinoplanes auranticolor</name>
    <dbReference type="NCBI Taxonomy" id="47988"/>
    <lineage>
        <taxon>Bacteria</taxon>
        <taxon>Bacillati</taxon>
        <taxon>Actinomycetota</taxon>
        <taxon>Actinomycetes</taxon>
        <taxon>Micromonosporales</taxon>
        <taxon>Micromonosporaceae</taxon>
        <taxon>Actinoplanes</taxon>
    </lineage>
</organism>
<dbReference type="PANTHER" id="PTHR43877:SF1">
    <property type="entry name" value="ACETYLTRANSFERASE"/>
    <property type="match status" value="1"/>
</dbReference>
<proteinExistence type="predicted"/>
<dbReference type="Gene3D" id="3.40.630.30">
    <property type="match status" value="1"/>
</dbReference>